<keyword evidence="3 4" id="KW-0862">Zinc</keyword>
<evidence type="ECO:0000256" key="3">
    <source>
        <dbReference type="ARBA" id="ARBA00022833"/>
    </source>
</evidence>
<dbReference type="EMBL" id="PKPP01000475">
    <property type="protein sequence ID" value="PWA92304.1"/>
    <property type="molecule type" value="Genomic_DNA"/>
</dbReference>
<dbReference type="OrthoDB" id="913025at2759"/>
<comment type="caution">
    <text evidence="7">The sequence shown here is derived from an EMBL/GenBank/DDBJ whole genome shotgun (WGS) entry which is preliminary data.</text>
</comment>
<dbReference type="AlphaFoldDB" id="A0A2U1Q2Q8"/>
<dbReference type="Gene3D" id="4.10.1000.10">
    <property type="entry name" value="Zinc finger, CCCH-type"/>
    <property type="match status" value="1"/>
</dbReference>
<evidence type="ECO:0000256" key="1">
    <source>
        <dbReference type="ARBA" id="ARBA00022723"/>
    </source>
</evidence>
<dbReference type="SUPFAM" id="SSF90229">
    <property type="entry name" value="CCCH zinc finger"/>
    <property type="match status" value="1"/>
</dbReference>
<protein>
    <submittedName>
        <fullName evidence="7">Hybrid signal transduction histidine kinase M</fullName>
    </submittedName>
</protein>
<evidence type="ECO:0000313" key="8">
    <source>
        <dbReference type="Proteomes" id="UP000245207"/>
    </source>
</evidence>
<feature type="domain" description="C3H1-type" evidence="6">
    <location>
        <begin position="249"/>
        <end position="277"/>
    </location>
</feature>
<evidence type="ECO:0000259" key="6">
    <source>
        <dbReference type="PROSITE" id="PS50103"/>
    </source>
</evidence>
<dbReference type="InterPro" id="IPR036855">
    <property type="entry name" value="Znf_CCCH_sf"/>
</dbReference>
<feature type="zinc finger region" description="C3H1-type" evidence="4">
    <location>
        <begin position="249"/>
        <end position="277"/>
    </location>
</feature>
<dbReference type="Proteomes" id="UP000245207">
    <property type="component" value="Unassembled WGS sequence"/>
</dbReference>
<feature type="compositionally biased region" description="Low complexity" evidence="5">
    <location>
        <begin position="292"/>
        <end position="301"/>
    </location>
</feature>
<dbReference type="GO" id="GO:0016301">
    <property type="term" value="F:kinase activity"/>
    <property type="evidence" value="ECO:0007669"/>
    <property type="project" value="UniProtKB-KW"/>
</dbReference>
<dbReference type="PROSITE" id="PS50103">
    <property type="entry name" value="ZF_C3H1"/>
    <property type="match status" value="1"/>
</dbReference>
<proteinExistence type="predicted"/>
<feature type="region of interest" description="Disordered" evidence="5">
    <location>
        <begin position="292"/>
        <end position="311"/>
    </location>
</feature>
<dbReference type="GO" id="GO:0008270">
    <property type="term" value="F:zinc ion binding"/>
    <property type="evidence" value="ECO:0007669"/>
    <property type="project" value="UniProtKB-KW"/>
</dbReference>
<organism evidence="7 8">
    <name type="scientific">Artemisia annua</name>
    <name type="common">Sweet wormwood</name>
    <dbReference type="NCBI Taxonomy" id="35608"/>
    <lineage>
        <taxon>Eukaryota</taxon>
        <taxon>Viridiplantae</taxon>
        <taxon>Streptophyta</taxon>
        <taxon>Embryophyta</taxon>
        <taxon>Tracheophyta</taxon>
        <taxon>Spermatophyta</taxon>
        <taxon>Magnoliopsida</taxon>
        <taxon>eudicotyledons</taxon>
        <taxon>Gunneridae</taxon>
        <taxon>Pentapetalae</taxon>
        <taxon>asterids</taxon>
        <taxon>campanulids</taxon>
        <taxon>Asterales</taxon>
        <taxon>Asteraceae</taxon>
        <taxon>Asteroideae</taxon>
        <taxon>Anthemideae</taxon>
        <taxon>Artemisiinae</taxon>
        <taxon>Artemisia</taxon>
    </lineage>
</organism>
<sequence>MVNDTTPPPNMISISDKMLAVQPSITGLIPIKLDVTKANYSSSCFFFKSQCKGLEILDHIQPKEASTSEAVAPPTMEWLKVDTLLKSWIFLTCSEVIVGRLVKANPKTALDAWTFLENRFLDNKRTKTVALRGELRLLTMGDMSVDAYFAKIESIATLLADLGSPMHDDDLVTYALHGLSDRFAHVAGIIAHRDPFPNLDTVRSMVTTEDLRLKHKTTPSNDPTHSSAPTVLLAATATRDSKPRDIRASSSPNVCRHFARTGLCKWGTGCRFVHGNASQNNANITQRDILWSSNSSSQPSSTGLVNGNDSTSMGQAQIVNLVKAQ</sequence>
<dbReference type="Pfam" id="PF00642">
    <property type="entry name" value="zf-CCCH"/>
    <property type="match status" value="1"/>
</dbReference>
<dbReference type="PANTHER" id="PTHR47481">
    <property type="match status" value="1"/>
</dbReference>
<reference evidence="7 8" key="1">
    <citation type="journal article" date="2018" name="Mol. Plant">
        <title>The genome of Artemisia annua provides insight into the evolution of Asteraceae family and artemisinin biosynthesis.</title>
        <authorList>
            <person name="Shen Q."/>
            <person name="Zhang L."/>
            <person name="Liao Z."/>
            <person name="Wang S."/>
            <person name="Yan T."/>
            <person name="Shi P."/>
            <person name="Liu M."/>
            <person name="Fu X."/>
            <person name="Pan Q."/>
            <person name="Wang Y."/>
            <person name="Lv Z."/>
            <person name="Lu X."/>
            <person name="Zhang F."/>
            <person name="Jiang W."/>
            <person name="Ma Y."/>
            <person name="Chen M."/>
            <person name="Hao X."/>
            <person name="Li L."/>
            <person name="Tang Y."/>
            <person name="Lv G."/>
            <person name="Zhou Y."/>
            <person name="Sun X."/>
            <person name="Brodelius P.E."/>
            <person name="Rose J.K.C."/>
            <person name="Tang K."/>
        </authorList>
    </citation>
    <scope>NUCLEOTIDE SEQUENCE [LARGE SCALE GENOMIC DNA]</scope>
    <source>
        <strain evidence="8">cv. Huhao1</strain>
        <tissue evidence="7">Leaf</tissue>
    </source>
</reference>
<gene>
    <name evidence="7" type="ORF">CTI12_AA080710</name>
</gene>
<keyword evidence="2 4" id="KW-0863">Zinc-finger</keyword>
<evidence type="ECO:0000256" key="2">
    <source>
        <dbReference type="ARBA" id="ARBA00022771"/>
    </source>
</evidence>
<keyword evidence="7" id="KW-0418">Kinase</keyword>
<dbReference type="PANTHER" id="PTHR47481:SF41">
    <property type="entry name" value="COPIA-LIKE POLYPROTEIN_RETROTRANSPOSON"/>
    <property type="match status" value="1"/>
</dbReference>
<evidence type="ECO:0000256" key="4">
    <source>
        <dbReference type="PROSITE-ProRule" id="PRU00723"/>
    </source>
</evidence>
<dbReference type="Pfam" id="PF14223">
    <property type="entry name" value="Retrotran_gag_2"/>
    <property type="match status" value="1"/>
</dbReference>
<keyword evidence="1 4" id="KW-0479">Metal-binding</keyword>
<keyword evidence="8" id="KW-1185">Reference proteome</keyword>
<name>A0A2U1Q2Q8_ARTAN</name>
<feature type="compositionally biased region" description="Polar residues" evidence="5">
    <location>
        <begin position="302"/>
        <end position="311"/>
    </location>
</feature>
<dbReference type="InterPro" id="IPR000571">
    <property type="entry name" value="Znf_CCCH"/>
</dbReference>
<keyword evidence="7" id="KW-0808">Transferase</keyword>
<evidence type="ECO:0000256" key="5">
    <source>
        <dbReference type="SAM" id="MobiDB-lite"/>
    </source>
</evidence>
<accession>A0A2U1Q2Q8</accession>
<evidence type="ECO:0000313" key="7">
    <source>
        <dbReference type="EMBL" id="PWA92304.1"/>
    </source>
</evidence>